<feature type="compositionally biased region" description="Low complexity" evidence="1">
    <location>
        <begin position="1093"/>
        <end position="1103"/>
    </location>
</feature>
<evidence type="ECO:0000313" key="3">
    <source>
        <dbReference type="EMBL" id="CAL1700296.1"/>
    </source>
</evidence>
<feature type="region of interest" description="Disordered" evidence="1">
    <location>
        <begin position="1093"/>
        <end position="1124"/>
    </location>
</feature>
<evidence type="ECO:0000259" key="2">
    <source>
        <dbReference type="PROSITE" id="PS51471"/>
    </source>
</evidence>
<evidence type="ECO:0000313" key="4">
    <source>
        <dbReference type="Proteomes" id="UP001497453"/>
    </source>
</evidence>
<reference evidence="4" key="1">
    <citation type="submission" date="2024-04" db="EMBL/GenBank/DDBJ databases">
        <authorList>
            <person name="Shaw F."/>
            <person name="Minotto A."/>
        </authorList>
    </citation>
    <scope>NUCLEOTIDE SEQUENCE [LARGE SCALE GENOMIC DNA]</scope>
</reference>
<name>A0ABP1CXA3_9APHY</name>
<dbReference type="EMBL" id="OZ037945">
    <property type="protein sequence ID" value="CAL1700296.1"/>
    <property type="molecule type" value="Genomic_DNA"/>
</dbReference>
<dbReference type="InterPro" id="IPR005123">
    <property type="entry name" value="Oxoglu/Fe-dep_dioxygenase_dom"/>
</dbReference>
<proteinExistence type="predicted"/>
<feature type="region of interest" description="Disordered" evidence="1">
    <location>
        <begin position="1"/>
        <end position="24"/>
    </location>
</feature>
<evidence type="ECO:0000256" key="1">
    <source>
        <dbReference type="SAM" id="MobiDB-lite"/>
    </source>
</evidence>
<sequence length="1172" mass="129311">MIDDGGEDEGEDEDEEGEEDEEELDIDVLEKLEAILSSNFQSTGTFAFKQAYPDAPNPVLKIHGLGTIGLPLSSRDAEAIKTSAEQAPFGMGERTVVDKTVRDTWEIDAKSVAFGSTRWVEFMADVVKSVCQTLGVNFAASAPRCELYKLLLYEKGSHFLPHVDTEKSNGMFATIVVVLPSEFTGGEAHLSHGGLSLKYDTSVDGASQTTVMAWYTDVMHEVKPVTSGYRLALSYNLIHTTTSLRPALSSNLALTDHLREILCKWHKDAGQSSHEKIVYLLDHKYSQANLRASALKGSDAQMVATLDLLAKDTGFHLGLAQAVCHLQGSADESGVGHSYYGRRRRGWYDEYDDEPDYDDVEFEEIETRETDIEHFVDMDGKLIASSLDFDEETETIPENIAEGVEDGDYENQEFEGYMGNYAGSLDRWYRRTVLVIWPDYNDCNIRFSGDNFKHALDSLSKMASVAHEPTAENLELASFVLSCHFKDPKRVLHAVCAAAIAWNDQFLWGQAIRDCGWKGFDVISDNELFQGIQKFGFEAVRPSMEHLLQKDDTNHRRLGFLTRLKAWVLGQQSEELKQDTSPWIGSKVELTVGSLKKPLPGDLELFIQLSVERGGISHLQDSIIPQIVPLTDPTLLKDFALLVHADARLPPSDVKTKVVSGLLSAALSSHSFNEASQPSTTYHSNFVTAKLYLQACFDTQCYDLTGGIINKVANGIAHPCSGNQLQYVKEVALPLLAFLHEYISKNPGYTPPYLDLLLQRAIDVYTTSMGNSVTKGEIQCLVQAVALDSSESLFANRILPKLLQLPLKAAELKDVFEELFASKNRIAFPANYSGPTIDMAVGTLARKFATVVSLELTQIILHTLEACMKVNAGEACSVIIKRIVDKSKLTANYITQVLIPLMPRLRELANRYRTLDHLAPAFQAIMLAWISKILGKRPDADVSSIQANLKRWPCGCQHCQNARALLAKAERSNQMHRIGAPARRHVEAYLSQYARGAATYDTVRSTPQGLQLTKSDVLFQHLRWKAEQAKGADILKTISTDEAELKRILGPHYDSITTLLRGQKVVNVHHAPQNMQPRAGSSTAAAVRSQFAQQTAPAIAQPTSVPGPSNFARPPAAQVPTGMVTPYGNVGGTSVFRIGSGLMPPTTQGSVGQPPAKKRRTTYNTDDVIDLT</sequence>
<dbReference type="Pfam" id="PF13640">
    <property type="entry name" value="2OG-FeII_Oxy_3"/>
    <property type="match status" value="1"/>
</dbReference>
<protein>
    <recommendedName>
        <fullName evidence="2">Fe2OG dioxygenase domain-containing protein</fullName>
    </recommendedName>
</protein>
<dbReference type="PANTHER" id="PTHR33099">
    <property type="entry name" value="FE2OG DIOXYGENASE DOMAIN-CONTAINING PROTEIN"/>
    <property type="match status" value="1"/>
</dbReference>
<dbReference type="PANTHER" id="PTHR33099:SF7">
    <property type="entry name" value="MYND-TYPE DOMAIN-CONTAINING PROTEIN"/>
    <property type="match status" value="1"/>
</dbReference>
<accession>A0ABP1CXA3</accession>
<gene>
    <name evidence="3" type="ORF">GFSPODELE1_LOCUS3090</name>
</gene>
<dbReference type="Gene3D" id="2.60.120.620">
    <property type="entry name" value="q2cbj1_9rhob like domain"/>
    <property type="match status" value="1"/>
</dbReference>
<organism evidence="3 4">
    <name type="scientific">Somion occarium</name>
    <dbReference type="NCBI Taxonomy" id="3059160"/>
    <lineage>
        <taxon>Eukaryota</taxon>
        <taxon>Fungi</taxon>
        <taxon>Dikarya</taxon>
        <taxon>Basidiomycota</taxon>
        <taxon>Agaricomycotina</taxon>
        <taxon>Agaricomycetes</taxon>
        <taxon>Polyporales</taxon>
        <taxon>Cerrenaceae</taxon>
        <taxon>Somion</taxon>
    </lineage>
</organism>
<feature type="region of interest" description="Disordered" evidence="1">
    <location>
        <begin position="1139"/>
        <end position="1172"/>
    </location>
</feature>
<dbReference type="InterPro" id="IPR044862">
    <property type="entry name" value="Pro_4_hyd_alph_FE2OG_OXY"/>
</dbReference>
<dbReference type="Proteomes" id="UP001497453">
    <property type="component" value="Chromosome 2"/>
</dbReference>
<feature type="domain" description="Fe2OG dioxygenase" evidence="2">
    <location>
        <begin position="141"/>
        <end position="246"/>
    </location>
</feature>
<keyword evidence="4" id="KW-1185">Reference proteome</keyword>
<dbReference type="PROSITE" id="PS51471">
    <property type="entry name" value="FE2OG_OXY"/>
    <property type="match status" value="1"/>
</dbReference>